<organism evidence="2 3">
    <name type="scientific">Pseudoalteromonas obscura</name>
    <dbReference type="NCBI Taxonomy" id="3048491"/>
    <lineage>
        <taxon>Bacteria</taxon>
        <taxon>Pseudomonadati</taxon>
        <taxon>Pseudomonadota</taxon>
        <taxon>Gammaproteobacteria</taxon>
        <taxon>Alteromonadales</taxon>
        <taxon>Pseudoalteromonadaceae</taxon>
        <taxon>Pseudoalteromonas</taxon>
    </lineage>
</organism>
<reference evidence="2 3" key="1">
    <citation type="submission" date="2023-05" db="EMBL/GenBank/DDBJ databases">
        <title>Pseudoalteromonas ardens sp. nov., Pseudoalteromonas obscura sp. nov., and Pseudoalteromonas umbrosa sp. nov., isolated from the coral Montipora capitata.</title>
        <authorList>
            <person name="Thomas E.M."/>
            <person name="Smith E.M."/>
            <person name="Papke E."/>
            <person name="Shlafstein M.D."/>
            <person name="Oline D.K."/>
            <person name="Videau P."/>
            <person name="Saw J.H."/>
            <person name="Strangman W.K."/>
            <person name="Ushijima B."/>
        </authorList>
    </citation>
    <scope>NUCLEOTIDE SEQUENCE [LARGE SCALE GENOMIC DNA]</scope>
    <source>
        <strain evidence="2 3">P94</strain>
    </source>
</reference>
<proteinExistence type="predicted"/>
<evidence type="ECO:0000313" key="3">
    <source>
        <dbReference type="Proteomes" id="UP001231915"/>
    </source>
</evidence>
<dbReference type="RefSeq" id="WP_284137346.1">
    <property type="nucleotide sequence ID" value="NZ_JASJUT010000004.1"/>
</dbReference>
<protein>
    <recommendedName>
        <fullName evidence="4">Metallo-beta-lactamase domain-containing protein</fullName>
    </recommendedName>
</protein>
<keyword evidence="1" id="KW-0732">Signal</keyword>
<dbReference type="SUPFAM" id="SSF56281">
    <property type="entry name" value="Metallo-hydrolase/oxidoreductase"/>
    <property type="match status" value="1"/>
</dbReference>
<evidence type="ECO:0008006" key="4">
    <source>
        <dbReference type="Google" id="ProtNLM"/>
    </source>
</evidence>
<evidence type="ECO:0000256" key="1">
    <source>
        <dbReference type="SAM" id="SignalP"/>
    </source>
</evidence>
<comment type="caution">
    <text evidence="2">The sequence shown here is derived from an EMBL/GenBank/DDBJ whole genome shotgun (WGS) entry which is preliminary data.</text>
</comment>
<dbReference type="Gene3D" id="3.60.15.10">
    <property type="entry name" value="Ribonuclease Z/Hydroxyacylglutathione hydrolase-like"/>
    <property type="match status" value="1"/>
</dbReference>
<dbReference type="EMBL" id="JASJUT010000004">
    <property type="protein sequence ID" value="MDK2595734.1"/>
    <property type="molecule type" value="Genomic_DNA"/>
</dbReference>
<keyword evidence="3" id="KW-1185">Reference proteome</keyword>
<sequence length="475" mass="54406">MYLRFSLIVLMVWFAQPVCAKSAEIVINEIKTKYKNTLSIDAFSLRYHFLNNVYRSQNYWDMQTPNRHMSIRSIDVDMVNKHFYDNDILYFAGGRLYDRVQFQNDTHSYFYEKNASTIGKGVLSRGMDNFDRALPYTLSNVDFLTIRPLLRESDIKKHIKVTYDNETNTFLIAHQDASQKTVKYIFDATTLRLKSLDQGAGGGRFEYNNVQTINGFTLATEVNKYYTGDSSPTYISFNADFYAIDKIDSDKLKLPAGYGPVIKAGDGVRQATKIAENLYVVTDSSARHNSVFQVNGDEITLFGASPSERVAKQTLSLIEQQFPTKRITSAFITHPHLGQIRGLKVLVEQGIEILADAYSISAIKAYGPFAQHIDHFKFKQIEHEQVIQGAQFYILENMSAKRQGFVYFKDAQIIFQSGFMHIPFDNTIATVIPNYTRAFIHFIRENDLVFKRIVGNFNNNNISVEVVDKTYEAKM</sequence>
<dbReference type="Proteomes" id="UP001231915">
    <property type="component" value="Unassembled WGS sequence"/>
</dbReference>
<dbReference type="InterPro" id="IPR036866">
    <property type="entry name" value="RibonucZ/Hydroxyglut_hydro"/>
</dbReference>
<feature type="chain" id="PRO_5046665484" description="Metallo-beta-lactamase domain-containing protein" evidence="1">
    <location>
        <begin position="21"/>
        <end position="475"/>
    </location>
</feature>
<accession>A0ABT7EKY9</accession>
<evidence type="ECO:0000313" key="2">
    <source>
        <dbReference type="EMBL" id="MDK2595734.1"/>
    </source>
</evidence>
<gene>
    <name evidence="2" type="ORF">QNM18_11810</name>
</gene>
<name>A0ABT7EKY9_9GAMM</name>
<feature type="signal peptide" evidence="1">
    <location>
        <begin position="1"/>
        <end position="20"/>
    </location>
</feature>